<dbReference type="AlphaFoldDB" id="A0A8S1GN93"/>
<dbReference type="GO" id="GO:0005789">
    <property type="term" value="C:endoplasmic reticulum membrane"/>
    <property type="evidence" value="ECO:0007669"/>
    <property type="project" value="TreeGrafter"/>
</dbReference>
<feature type="compositionally biased region" description="Low complexity" evidence="3">
    <location>
        <begin position="177"/>
        <end position="193"/>
    </location>
</feature>
<feature type="DNA-binding region" description="NDT80" evidence="2">
    <location>
        <begin position="212"/>
        <end position="463"/>
    </location>
</feature>
<comment type="caution">
    <text evidence="5">The sequence shown here is derived from an EMBL/GenBank/DDBJ whole genome shotgun (WGS) entry which is preliminary data.</text>
</comment>
<sequence>MDRRPNYQPEGLGDPLEDVQSFNIVQFLAADQDFGVLDEDLPLNNNYQHPPQMRQLQNVVPDPQHNTSNGMYRLVSSRLPDTPPITDVSRNGSSASPSTNSDPPYSPDNFNAYSIINGNAVNNNGLILGVHDLHQNLMQQEFMGQLQQPPAQPQRTNHNQINSPQRAACFMSSYQASQQNTPQSMTQTSPQQSARSENYSISQYNAQHMDTLYSMLSASSEGSIHSQNSEAPQNRKRPRIESQIEPPKFMPAVSANPMASSPVEGTYQDDEFSHQVIKFTKFQEDQWNGLYDTNGRELKQLQVHVVADKGFNHSSIDNCFVNQKKNHFQISVHVEACDNMPPKNVRFNGALVPIHEFKLSFCGVKAEMPTSEICIKQSRTDRKPHPHNPVPFEIQERRMTKVTVPRLHFSETTLNNQRKNYRPNPDQKYFLLVVRLLACVGDDTTILIQSYASEKVIVRVSFH</sequence>
<accession>A0A8S1GN93</accession>
<dbReference type="InterPro" id="IPR008967">
    <property type="entry name" value="p53-like_TF_DNA-bd_sf"/>
</dbReference>
<dbReference type="Proteomes" id="UP000835052">
    <property type="component" value="Unassembled WGS sequence"/>
</dbReference>
<dbReference type="GO" id="GO:0045893">
    <property type="term" value="P:positive regulation of DNA-templated transcription"/>
    <property type="evidence" value="ECO:0007669"/>
    <property type="project" value="TreeGrafter"/>
</dbReference>
<gene>
    <name evidence="5" type="ORF">CAUJ_LOCUS916</name>
</gene>
<dbReference type="InterPro" id="IPR051577">
    <property type="entry name" value="MRF-like"/>
</dbReference>
<dbReference type="GO" id="GO:0016540">
    <property type="term" value="P:protein autoprocessing"/>
    <property type="evidence" value="ECO:0007669"/>
    <property type="project" value="TreeGrafter"/>
</dbReference>
<proteinExistence type="predicted"/>
<dbReference type="GO" id="GO:0043565">
    <property type="term" value="F:sequence-specific DNA binding"/>
    <property type="evidence" value="ECO:0007669"/>
    <property type="project" value="TreeGrafter"/>
</dbReference>
<dbReference type="PROSITE" id="PS51517">
    <property type="entry name" value="NDT80"/>
    <property type="match status" value="1"/>
</dbReference>
<feature type="domain" description="NDT80" evidence="4">
    <location>
        <begin position="212"/>
        <end position="463"/>
    </location>
</feature>
<dbReference type="Pfam" id="PF05224">
    <property type="entry name" value="NDT80_PhoG"/>
    <property type="match status" value="1"/>
</dbReference>
<dbReference type="PANTHER" id="PTHR13029:SF18">
    <property type="entry name" value="MYELIN REGULATORY FACTOR HOMOLOG 1"/>
    <property type="match status" value="1"/>
</dbReference>
<feature type="compositionally biased region" description="Polar residues" evidence="3">
    <location>
        <begin position="61"/>
        <end position="70"/>
    </location>
</feature>
<organism evidence="5 6">
    <name type="scientific">Caenorhabditis auriculariae</name>
    <dbReference type="NCBI Taxonomy" id="2777116"/>
    <lineage>
        <taxon>Eukaryota</taxon>
        <taxon>Metazoa</taxon>
        <taxon>Ecdysozoa</taxon>
        <taxon>Nematoda</taxon>
        <taxon>Chromadorea</taxon>
        <taxon>Rhabditida</taxon>
        <taxon>Rhabditina</taxon>
        <taxon>Rhabditomorpha</taxon>
        <taxon>Rhabditoidea</taxon>
        <taxon>Rhabditidae</taxon>
        <taxon>Peloderinae</taxon>
        <taxon>Caenorhabditis</taxon>
    </lineage>
</organism>
<protein>
    <recommendedName>
        <fullName evidence="4">NDT80 domain-containing protein</fullName>
    </recommendedName>
</protein>
<keyword evidence="6" id="KW-1185">Reference proteome</keyword>
<evidence type="ECO:0000256" key="1">
    <source>
        <dbReference type="ARBA" id="ARBA00023125"/>
    </source>
</evidence>
<evidence type="ECO:0000259" key="4">
    <source>
        <dbReference type="PROSITE" id="PS51517"/>
    </source>
</evidence>
<dbReference type="PANTHER" id="PTHR13029">
    <property type="match status" value="1"/>
</dbReference>
<evidence type="ECO:0000313" key="5">
    <source>
        <dbReference type="EMBL" id="CAD6184997.1"/>
    </source>
</evidence>
<evidence type="ECO:0000256" key="2">
    <source>
        <dbReference type="PROSITE-ProRule" id="PRU00850"/>
    </source>
</evidence>
<feature type="region of interest" description="Disordered" evidence="3">
    <location>
        <begin position="173"/>
        <end position="197"/>
    </location>
</feature>
<dbReference type="OrthoDB" id="27041at2759"/>
<dbReference type="SUPFAM" id="SSF49417">
    <property type="entry name" value="p53-like transcription factors"/>
    <property type="match status" value="1"/>
</dbReference>
<dbReference type="GO" id="GO:0003700">
    <property type="term" value="F:DNA-binding transcription factor activity"/>
    <property type="evidence" value="ECO:0007669"/>
    <property type="project" value="UniProtKB-UniRule"/>
</dbReference>
<name>A0A8S1GN93_9PELO</name>
<reference evidence="5" key="1">
    <citation type="submission" date="2020-10" db="EMBL/GenBank/DDBJ databases">
        <authorList>
            <person name="Kikuchi T."/>
        </authorList>
    </citation>
    <scope>NUCLEOTIDE SEQUENCE</scope>
    <source>
        <strain evidence="5">NKZ352</strain>
    </source>
</reference>
<feature type="region of interest" description="Disordered" evidence="3">
    <location>
        <begin position="219"/>
        <end position="238"/>
    </location>
</feature>
<feature type="compositionally biased region" description="Polar residues" evidence="3">
    <location>
        <begin position="219"/>
        <end position="232"/>
    </location>
</feature>
<feature type="compositionally biased region" description="Polar residues" evidence="3">
    <location>
        <begin position="88"/>
        <end position="106"/>
    </location>
</feature>
<dbReference type="GO" id="GO:0005634">
    <property type="term" value="C:nucleus"/>
    <property type="evidence" value="ECO:0007669"/>
    <property type="project" value="TreeGrafter"/>
</dbReference>
<keyword evidence="1 2" id="KW-0238">DNA-binding</keyword>
<dbReference type="EMBL" id="CAJGYM010000002">
    <property type="protein sequence ID" value="CAD6184997.1"/>
    <property type="molecule type" value="Genomic_DNA"/>
</dbReference>
<evidence type="ECO:0000256" key="3">
    <source>
        <dbReference type="SAM" id="MobiDB-lite"/>
    </source>
</evidence>
<feature type="region of interest" description="Disordered" evidence="3">
    <location>
        <begin position="61"/>
        <end position="106"/>
    </location>
</feature>
<dbReference type="InterPro" id="IPR024061">
    <property type="entry name" value="NDT80_DNA-bd_dom"/>
</dbReference>
<evidence type="ECO:0000313" key="6">
    <source>
        <dbReference type="Proteomes" id="UP000835052"/>
    </source>
</evidence>